<evidence type="ECO:0000256" key="1">
    <source>
        <dbReference type="ARBA" id="ARBA00004651"/>
    </source>
</evidence>
<sequence length="122" mass="13708">MTSKRKAAKTNWRRLGEAPDYRFSLANERTYLAWIRTALALLAGAIAIDQLTPDLANPSVRILLSVFLCLCSGLLAVFAYKRWSSNEKAMRNKRELPYTGFLKLISAVMLFLTVTIVLTIAI</sequence>
<keyword evidence="5 6" id="KW-0472">Membrane</keyword>
<accession>A0ABT4YTT8</accession>
<dbReference type="PANTHER" id="PTHR34187">
    <property type="entry name" value="FGR18P"/>
    <property type="match status" value="1"/>
</dbReference>
<feature type="transmembrane region" description="Helical" evidence="6">
    <location>
        <begin position="31"/>
        <end position="48"/>
    </location>
</feature>
<dbReference type="InterPro" id="IPR052053">
    <property type="entry name" value="IM_YidH-like"/>
</dbReference>
<comment type="caution">
    <text evidence="8">The sequence shown here is derived from an EMBL/GenBank/DDBJ whole genome shotgun (WGS) entry which is preliminary data.</text>
</comment>
<keyword evidence="3 6" id="KW-0812">Transmembrane</keyword>
<evidence type="ECO:0000256" key="5">
    <source>
        <dbReference type="ARBA" id="ARBA00023136"/>
    </source>
</evidence>
<evidence type="ECO:0000259" key="7">
    <source>
        <dbReference type="Pfam" id="PF02656"/>
    </source>
</evidence>
<dbReference type="EMBL" id="JAQLOI010000003">
    <property type="protein sequence ID" value="MDB1124984.1"/>
    <property type="molecule type" value="Genomic_DNA"/>
</dbReference>
<name>A0ABT4YTT8_9VIBR</name>
<protein>
    <submittedName>
        <fullName evidence="8">DUF202 domain-containing protein</fullName>
    </submittedName>
</protein>
<dbReference type="InterPro" id="IPR003807">
    <property type="entry name" value="DUF202"/>
</dbReference>
<proteinExistence type="predicted"/>
<feature type="transmembrane region" description="Helical" evidence="6">
    <location>
        <begin position="60"/>
        <end position="80"/>
    </location>
</feature>
<keyword evidence="2" id="KW-1003">Cell membrane</keyword>
<dbReference type="RefSeq" id="WP_272138272.1">
    <property type="nucleotide sequence ID" value="NZ_JAQLOI010000003.1"/>
</dbReference>
<evidence type="ECO:0000256" key="6">
    <source>
        <dbReference type="SAM" id="Phobius"/>
    </source>
</evidence>
<feature type="domain" description="DUF202" evidence="7">
    <location>
        <begin position="22"/>
        <end position="88"/>
    </location>
</feature>
<evidence type="ECO:0000256" key="2">
    <source>
        <dbReference type="ARBA" id="ARBA00022475"/>
    </source>
</evidence>
<evidence type="ECO:0000313" key="9">
    <source>
        <dbReference type="Proteomes" id="UP001210678"/>
    </source>
</evidence>
<evidence type="ECO:0000256" key="3">
    <source>
        <dbReference type="ARBA" id="ARBA00022692"/>
    </source>
</evidence>
<dbReference type="PANTHER" id="PTHR34187:SF2">
    <property type="entry name" value="DUF202 DOMAIN-CONTAINING PROTEIN"/>
    <property type="match status" value="1"/>
</dbReference>
<dbReference type="Pfam" id="PF02656">
    <property type="entry name" value="DUF202"/>
    <property type="match status" value="1"/>
</dbReference>
<dbReference type="Proteomes" id="UP001210678">
    <property type="component" value="Unassembled WGS sequence"/>
</dbReference>
<feature type="transmembrane region" description="Helical" evidence="6">
    <location>
        <begin position="101"/>
        <end position="121"/>
    </location>
</feature>
<evidence type="ECO:0000313" key="8">
    <source>
        <dbReference type="EMBL" id="MDB1124984.1"/>
    </source>
</evidence>
<evidence type="ECO:0000256" key="4">
    <source>
        <dbReference type="ARBA" id="ARBA00022989"/>
    </source>
</evidence>
<keyword evidence="9" id="KW-1185">Reference proteome</keyword>
<keyword evidence="4 6" id="KW-1133">Transmembrane helix</keyword>
<gene>
    <name evidence="8" type="ORF">PGX00_15610</name>
</gene>
<organism evidence="8 9">
    <name type="scientific">Vibrio algarum</name>
    <dbReference type="NCBI Taxonomy" id="3020714"/>
    <lineage>
        <taxon>Bacteria</taxon>
        <taxon>Pseudomonadati</taxon>
        <taxon>Pseudomonadota</taxon>
        <taxon>Gammaproteobacteria</taxon>
        <taxon>Vibrionales</taxon>
        <taxon>Vibrionaceae</taxon>
        <taxon>Vibrio</taxon>
    </lineage>
</organism>
<comment type="subcellular location">
    <subcellularLocation>
        <location evidence="1">Cell membrane</location>
        <topology evidence="1">Multi-pass membrane protein</topology>
    </subcellularLocation>
</comment>
<reference evidence="8 9" key="1">
    <citation type="submission" date="2023-01" db="EMBL/GenBank/DDBJ databases">
        <title>Vibrio sp. KJ40-1 sp.nov, isolated from marine algae.</title>
        <authorList>
            <person name="Butt M."/>
            <person name="Kim J.M.J."/>
            <person name="Jeon C.O.C."/>
        </authorList>
    </citation>
    <scope>NUCLEOTIDE SEQUENCE [LARGE SCALE GENOMIC DNA]</scope>
    <source>
        <strain evidence="8 9">KJ40-1</strain>
    </source>
</reference>